<dbReference type="AlphaFoldDB" id="A0A840V4F5"/>
<keyword evidence="1" id="KW-1133">Transmembrane helix</keyword>
<evidence type="ECO:0000313" key="3">
    <source>
        <dbReference type="Proteomes" id="UP000557717"/>
    </source>
</evidence>
<comment type="caution">
    <text evidence="2">The sequence shown here is derived from an EMBL/GenBank/DDBJ whole genome shotgun (WGS) entry which is preliminary data.</text>
</comment>
<dbReference type="EMBL" id="JACHFD010000021">
    <property type="protein sequence ID" value="MBB5353167.1"/>
    <property type="molecule type" value="Genomic_DNA"/>
</dbReference>
<dbReference type="RefSeq" id="WP_184020780.1">
    <property type="nucleotide sequence ID" value="NZ_JACHFD010000021.1"/>
</dbReference>
<name>A0A840V4F5_9BACT</name>
<keyword evidence="1" id="KW-0472">Membrane</keyword>
<proteinExistence type="predicted"/>
<feature type="transmembrane region" description="Helical" evidence="1">
    <location>
        <begin position="20"/>
        <end position="41"/>
    </location>
</feature>
<organism evidence="2 3">
    <name type="scientific">Haloferula luteola</name>
    <dbReference type="NCBI Taxonomy" id="595692"/>
    <lineage>
        <taxon>Bacteria</taxon>
        <taxon>Pseudomonadati</taxon>
        <taxon>Verrucomicrobiota</taxon>
        <taxon>Verrucomicrobiia</taxon>
        <taxon>Verrucomicrobiales</taxon>
        <taxon>Verrucomicrobiaceae</taxon>
        <taxon>Haloferula</taxon>
    </lineage>
</organism>
<evidence type="ECO:0000256" key="1">
    <source>
        <dbReference type="SAM" id="Phobius"/>
    </source>
</evidence>
<dbReference type="Proteomes" id="UP000557717">
    <property type="component" value="Unassembled WGS sequence"/>
</dbReference>
<protein>
    <submittedName>
        <fullName evidence="2">Uncharacterized protein</fullName>
    </submittedName>
</protein>
<evidence type="ECO:0000313" key="2">
    <source>
        <dbReference type="EMBL" id="MBB5353167.1"/>
    </source>
</evidence>
<keyword evidence="1" id="KW-0812">Transmembrane</keyword>
<accession>A0A840V4F5</accession>
<keyword evidence="3" id="KW-1185">Reference proteome</keyword>
<reference evidence="2 3" key="1">
    <citation type="submission" date="2020-08" db="EMBL/GenBank/DDBJ databases">
        <title>Genomic Encyclopedia of Type Strains, Phase IV (KMG-IV): sequencing the most valuable type-strain genomes for metagenomic binning, comparative biology and taxonomic classification.</title>
        <authorList>
            <person name="Goeker M."/>
        </authorList>
    </citation>
    <scope>NUCLEOTIDE SEQUENCE [LARGE SCALE GENOMIC DNA]</scope>
    <source>
        <strain evidence="2 3">YC6886</strain>
    </source>
</reference>
<gene>
    <name evidence="2" type="ORF">HNR46_003421</name>
</gene>
<sequence>MSKQEELRWHFKAKGELYRLVGSWGLLGILAVGFFVITHAWEKRAKAAMEQWPAEEVTVRSIRFRELDRSTETSFHTVVEMLVEFERMSSEGAGRFRYVGFRNRDPDIDWIDLEDRYAVGRRWMIRLNPDDPGAASLVDDGWRP</sequence>